<dbReference type="Proteomes" id="UP000316659">
    <property type="component" value="Unassembled WGS sequence"/>
</dbReference>
<protein>
    <submittedName>
        <fullName evidence="1">Uncharacterized protein</fullName>
    </submittedName>
</protein>
<dbReference type="EMBL" id="BJNZ01000003">
    <property type="protein sequence ID" value="GED08586.1"/>
    <property type="molecule type" value="Genomic_DNA"/>
</dbReference>
<reference evidence="1 2" key="1">
    <citation type="submission" date="2019-06" db="EMBL/GenBank/DDBJ databases">
        <title>Whole genome shotgun sequence of Cellulosimicrobium cellulans NBRC 15516.</title>
        <authorList>
            <person name="Hosoyama A."/>
            <person name="Uohara A."/>
            <person name="Ohji S."/>
            <person name="Ichikawa N."/>
        </authorList>
    </citation>
    <scope>NUCLEOTIDE SEQUENCE [LARGE SCALE GENOMIC DNA]</scope>
    <source>
        <strain evidence="1 2">NBRC 15516</strain>
    </source>
</reference>
<evidence type="ECO:0000313" key="2">
    <source>
        <dbReference type="Proteomes" id="UP000316659"/>
    </source>
</evidence>
<organism evidence="1 2">
    <name type="scientific">Cellulosimicrobium cellulans</name>
    <name type="common">Arthrobacter luteus</name>
    <dbReference type="NCBI Taxonomy" id="1710"/>
    <lineage>
        <taxon>Bacteria</taxon>
        <taxon>Bacillati</taxon>
        <taxon>Actinomycetota</taxon>
        <taxon>Actinomycetes</taxon>
        <taxon>Micrococcales</taxon>
        <taxon>Promicromonosporaceae</taxon>
        <taxon>Cellulosimicrobium</taxon>
    </lineage>
</organism>
<dbReference type="RefSeq" id="WP_141388033.1">
    <property type="nucleotide sequence ID" value="NZ_BJNZ01000003.1"/>
</dbReference>
<gene>
    <name evidence="1" type="ORF">CCE02nite_05850</name>
</gene>
<name>A0A4Y4DUD6_CELCE</name>
<accession>A0A4Y4DUD6</accession>
<proteinExistence type="predicted"/>
<sequence length="116" mass="12586">MRAARGEATAVLPARVTTDRLARLPATDYVLVASESDWRVAARAGLDPVTTHVRFSVTDARSDVAARLGRLVMPWRWRRTILNTGIGLVHSEPGAPFAPFLGALLAGARVRRSRDG</sequence>
<dbReference type="AlphaFoldDB" id="A0A4Y4DUD6"/>
<evidence type="ECO:0000313" key="1">
    <source>
        <dbReference type="EMBL" id="GED08586.1"/>
    </source>
</evidence>
<comment type="caution">
    <text evidence="1">The sequence shown here is derived from an EMBL/GenBank/DDBJ whole genome shotgun (WGS) entry which is preliminary data.</text>
</comment>